<dbReference type="FunFam" id="3.90.226.10:FF:000038">
    <property type="entry name" value="Retinol-binding protein 3"/>
    <property type="match status" value="1"/>
</dbReference>
<feature type="domain" description="Tail specific protease" evidence="12">
    <location>
        <begin position="421"/>
        <end position="617"/>
    </location>
</feature>
<evidence type="ECO:0000259" key="12">
    <source>
        <dbReference type="SMART" id="SM00245"/>
    </source>
</evidence>
<dbReference type="Proteomes" id="UP000002279">
    <property type="component" value="Chromosome 3"/>
</dbReference>
<dbReference type="GeneTree" id="ENSGT00390000014726"/>
<dbReference type="GO" id="GO:0019841">
    <property type="term" value="F:retinol binding"/>
    <property type="evidence" value="ECO:0000318"/>
    <property type="project" value="GO_Central"/>
</dbReference>
<evidence type="ECO:0000256" key="11">
    <source>
        <dbReference type="SAM" id="MobiDB-lite"/>
    </source>
</evidence>
<keyword evidence="6" id="KW-0677">Repeat</keyword>
<dbReference type="CDD" id="cd07563">
    <property type="entry name" value="Peptidase_S41_IRBP"/>
    <property type="match status" value="4"/>
</dbReference>
<gene>
    <name evidence="13" type="primary">RBP3</name>
</gene>
<keyword evidence="14" id="KW-1185">Reference proteome</keyword>
<dbReference type="SUPFAM" id="SSF52096">
    <property type="entry name" value="ClpP/crotonase"/>
    <property type="match status" value="4"/>
</dbReference>
<evidence type="ECO:0000256" key="4">
    <source>
        <dbReference type="ARBA" id="ARBA00022530"/>
    </source>
</evidence>
<dbReference type="PANTHER" id="PTHR11261:SF3">
    <property type="entry name" value="RETINOL-BINDING PROTEIN 3"/>
    <property type="match status" value="1"/>
</dbReference>
<comment type="similarity">
    <text evidence="2">Belongs to the peptidase S41A family.</text>
</comment>
<dbReference type="FunCoup" id="A0A6I8NI69">
    <property type="interactions" value="64"/>
</dbReference>
<evidence type="ECO:0000256" key="2">
    <source>
        <dbReference type="ARBA" id="ARBA00009179"/>
    </source>
</evidence>
<dbReference type="GO" id="GO:0006508">
    <property type="term" value="P:proteolysis"/>
    <property type="evidence" value="ECO:0007669"/>
    <property type="project" value="InterPro"/>
</dbReference>
<dbReference type="SMART" id="SM00245">
    <property type="entry name" value="TSPc"/>
    <property type="match status" value="4"/>
</dbReference>
<evidence type="ECO:0000256" key="1">
    <source>
        <dbReference type="ARBA" id="ARBA00004593"/>
    </source>
</evidence>
<evidence type="ECO:0000313" key="14">
    <source>
        <dbReference type="Proteomes" id="UP000002279"/>
    </source>
</evidence>
<dbReference type="Gene3D" id="3.90.226.10">
    <property type="entry name" value="2-enoyl-CoA Hydratase, Chain A, domain 1"/>
    <property type="match status" value="4"/>
</dbReference>
<feature type="domain" description="Tail specific protease" evidence="12">
    <location>
        <begin position="104"/>
        <end position="303"/>
    </location>
</feature>
<feature type="domain" description="Tail specific protease" evidence="12">
    <location>
        <begin position="1020"/>
        <end position="1217"/>
    </location>
</feature>
<dbReference type="InterPro" id="IPR029045">
    <property type="entry name" value="ClpP/crotonase-like_dom_sf"/>
</dbReference>
<evidence type="ECO:0000256" key="7">
    <source>
        <dbReference type="ARBA" id="ARBA00023180"/>
    </source>
</evidence>
<evidence type="ECO:0000256" key="3">
    <source>
        <dbReference type="ARBA" id="ARBA00022525"/>
    </source>
</evidence>
<evidence type="ECO:0000256" key="6">
    <source>
        <dbReference type="ARBA" id="ARBA00022737"/>
    </source>
</evidence>
<feature type="region of interest" description="Disordered" evidence="11">
    <location>
        <begin position="700"/>
        <end position="724"/>
    </location>
</feature>
<evidence type="ECO:0000313" key="13">
    <source>
        <dbReference type="Ensembl" id="ENSOANP00000040827.1"/>
    </source>
</evidence>
<name>A0A6I8NI69_ORNAN</name>
<dbReference type="InterPro" id="IPR005151">
    <property type="entry name" value="Tail-specific_protease"/>
</dbReference>
<dbReference type="Gene3D" id="3.30.750.44">
    <property type="match status" value="4"/>
</dbReference>
<evidence type="ECO:0000256" key="5">
    <source>
        <dbReference type="ARBA" id="ARBA00022729"/>
    </source>
</evidence>
<accession>A0A6I8NI69</accession>
<dbReference type="GO" id="GO:0090658">
    <property type="term" value="C:cone matrix sheath"/>
    <property type="evidence" value="ECO:0000318"/>
    <property type="project" value="GO_Central"/>
</dbReference>
<evidence type="ECO:0000256" key="9">
    <source>
        <dbReference type="ARBA" id="ARBA00079306"/>
    </source>
</evidence>
<dbReference type="Pfam" id="PF11918">
    <property type="entry name" value="Peptidase_S41_N"/>
    <property type="match status" value="4"/>
</dbReference>
<keyword evidence="4" id="KW-0272">Extracellular matrix</keyword>
<keyword evidence="7" id="KW-0325">Glycoprotein</keyword>
<organism evidence="13 14">
    <name type="scientific">Ornithorhynchus anatinus</name>
    <name type="common">Duckbill platypus</name>
    <dbReference type="NCBI Taxonomy" id="9258"/>
    <lineage>
        <taxon>Eukaryota</taxon>
        <taxon>Metazoa</taxon>
        <taxon>Chordata</taxon>
        <taxon>Craniata</taxon>
        <taxon>Vertebrata</taxon>
        <taxon>Euteleostomi</taxon>
        <taxon>Mammalia</taxon>
        <taxon>Monotremata</taxon>
        <taxon>Ornithorhynchidae</taxon>
        <taxon>Ornithorhynchus</taxon>
    </lineage>
</organism>
<reference evidence="13" key="3">
    <citation type="submission" date="2025-09" db="UniProtKB">
        <authorList>
            <consortium name="Ensembl"/>
        </authorList>
    </citation>
    <scope>IDENTIFICATION</scope>
    <source>
        <strain evidence="13">Glennie</strain>
    </source>
</reference>
<proteinExistence type="inferred from homology"/>
<dbReference type="AlphaFoldDB" id="A0A6I8NI69"/>
<dbReference type="PANTHER" id="PTHR11261">
    <property type="entry name" value="INTERPHOTORECEPTOR RETINOID-BINDING PROTEIN"/>
    <property type="match status" value="1"/>
</dbReference>
<dbReference type="Pfam" id="PF03572">
    <property type="entry name" value="Peptidase_S41"/>
    <property type="match status" value="4"/>
</dbReference>
<feature type="compositionally biased region" description="Pro residues" evidence="11">
    <location>
        <begin position="712"/>
        <end position="723"/>
    </location>
</feature>
<dbReference type="OMA" id="VHKVWEP"/>
<keyword evidence="5" id="KW-0732">Signal</keyword>
<feature type="region of interest" description="Disordered" evidence="11">
    <location>
        <begin position="378"/>
        <end position="422"/>
    </location>
</feature>
<sequence>FFFSGLWLNSDWLQAPVSQPSMVLDVAKILLDNYCYPENLMGMQEAIEEAIQRGEILDIADPKRLASVLTAGVQGSLNDPRLVISYEPAPVAVSQQPPEPASLPAEQPLERLRPAVGSEVLEGNVGYLRVDRLPGRDEIERVGAVLVRDIWEKLLGTSALVLDLRHSTGGHVSGIPFFISYFYPEGPALHVDTVYDRPSNATLQLWTLPRVLGARYAADKDVVVLTSRLTAGVAEDVAYILQQMRRAIVVGERTAGGPLVFRKLRVGLSDFFITVPVACSLGPLGGGGRSWEGSGVLPCVAVPADWALDEALDILALRGAVPGAVAHLADLLRDYYALVDRVPALLRHLAALDLSSVLSEEDLTSRLNAGLQAASEDPRLLVRRLEPEEAERGPPRKEEEQKEEEEEDQPSPGASILPGDGSSREAPLFRVSVLPGNVGYLCFDEFPEASALERLGPLLGRRVWEPLEATDHLMVDLRNNPGGPSSAVPLLLSYFQDPAAGPIRLFTTYNRPADVTREYASRAGALEKPYGARRGVYLLTSHRTATAAEEFAYLMQALGRATLVGEITAGRLLHSRTFPLLRPPWEGLVLTVPFLTLFDPHGEGWLGGGVVPDAIVLAEEALEKAGEVLAFHQTLEALVETTGHLLEAHYCFPAGARRAGALLSAKLDRGAYRMVVDLESLASQLTGDLQEATGDPRLLVFHSPGGPGSEEPAPPRPAGPSPEEPAYLVEALFKTELLPGQLGYLRFDTMADGEAVRALGPQLVRLVWEELVDTAALVVDLRYNPAGYSDALPLLCSYFFAAEPPRHLYTLSDRSAGRTVEVRTVPRVAGRRYGPHKDLYVLTGHASGAAAEAFAHTMQGLRRATVIGEPTAGAALAVGVFQVGDGSLYASIPTLVALSPVTGQPWPVAGVEPDVMAQAAEALAVAQGIAALRSKVPTVLRTAAKLVADNYAFRETGAGVAAQMGGLQARCGRVTSEGALAEVLGAHLRALSGDPHLQMVYIPEDAKDRIPGVVPMQIPSAETFEDLIKFSFHTSVMEGNIGYLRFDMFGDCELLTQVSELMVEHVWKKIVHTDGLIIDMRFNIGGPTSSISALCSYFFDEDHPVLLDKIYNRPNDSISEIWTHSHIAGERYGSRKSVVILTSNMTAGAAEEFVSIMKRLGRALVVGEVTGGGCHPPQTYHVDDTHLYITIPTSRSVGSEDGSSWEGVGVTPHLVVPADVALSRAKDLFRAHLEHRD</sequence>
<evidence type="ECO:0000256" key="8">
    <source>
        <dbReference type="ARBA" id="ARBA00069018"/>
    </source>
</evidence>
<dbReference type="GO" id="GO:0008236">
    <property type="term" value="F:serine-type peptidase activity"/>
    <property type="evidence" value="ECO:0007669"/>
    <property type="project" value="InterPro"/>
</dbReference>
<protein>
    <recommendedName>
        <fullName evidence="8">Retinol-binding protein 3</fullName>
    </recommendedName>
    <alternativeName>
        <fullName evidence="9">Interphotoreceptor retinoid-binding protein</fullName>
    </alternativeName>
    <alternativeName>
        <fullName evidence="10">Interstitial retinol-binding protein</fullName>
    </alternativeName>
</protein>
<dbReference type="GO" id="GO:0005615">
    <property type="term" value="C:extracellular space"/>
    <property type="evidence" value="ECO:0007669"/>
    <property type="project" value="Ensembl"/>
</dbReference>
<comment type="subcellular location">
    <subcellularLocation>
        <location evidence="1">Secreted</location>
        <location evidence="1">Extracellular space</location>
        <location evidence="1">Extracellular matrix</location>
        <location evidence="1">Interphotoreceptor matrix</location>
    </subcellularLocation>
</comment>
<keyword evidence="3" id="KW-0964">Secreted</keyword>
<evidence type="ECO:0000256" key="10">
    <source>
        <dbReference type="ARBA" id="ARBA00080101"/>
    </source>
</evidence>
<feature type="domain" description="Tail specific protease" evidence="12">
    <location>
        <begin position="721"/>
        <end position="918"/>
    </location>
</feature>
<dbReference type="InParanoid" id="A0A6I8NI69"/>
<reference evidence="13 14" key="1">
    <citation type="journal article" date="2008" name="Nature">
        <title>Genome analysis of the platypus reveals unique signatures of evolution.</title>
        <authorList>
            <person name="Warren W.C."/>
            <person name="Hillier L.W."/>
            <person name="Marshall Graves J.A."/>
            <person name="Birney E."/>
            <person name="Ponting C.P."/>
            <person name="Grutzner F."/>
            <person name="Belov K."/>
            <person name="Miller W."/>
            <person name="Clarke L."/>
            <person name="Chinwalla A.T."/>
            <person name="Yang S.P."/>
            <person name="Heger A."/>
            <person name="Locke D.P."/>
            <person name="Miethke P."/>
            <person name="Waters P.D."/>
            <person name="Veyrunes F."/>
            <person name="Fulton L."/>
            <person name="Fulton B."/>
            <person name="Graves T."/>
            <person name="Wallis J."/>
            <person name="Puente X.S."/>
            <person name="Lopez-Otin C."/>
            <person name="Ordonez G.R."/>
            <person name="Eichler E.E."/>
            <person name="Chen L."/>
            <person name="Cheng Z."/>
            <person name="Deakin J.E."/>
            <person name="Alsop A."/>
            <person name="Thompson K."/>
            <person name="Kirby P."/>
            <person name="Papenfuss A.T."/>
            <person name="Wakefield M.J."/>
            <person name="Olender T."/>
            <person name="Lancet D."/>
            <person name="Huttley G.A."/>
            <person name="Smit A.F."/>
            <person name="Pask A."/>
            <person name="Temple-Smith P."/>
            <person name="Batzer M.A."/>
            <person name="Walker J.A."/>
            <person name="Konkel M.K."/>
            <person name="Harris R.S."/>
            <person name="Whittington C.M."/>
            <person name="Wong E.S."/>
            <person name="Gemmell N.J."/>
            <person name="Buschiazzo E."/>
            <person name="Vargas Jentzsch I.M."/>
            <person name="Merkel A."/>
            <person name="Schmitz J."/>
            <person name="Zemann A."/>
            <person name="Churakov G."/>
            <person name="Kriegs J.O."/>
            <person name="Brosius J."/>
            <person name="Murchison E.P."/>
            <person name="Sachidanandam R."/>
            <person name="Smith C."/>
            <person name="Hannon G.J."/>
            <person name="Tsend-Ayush E."/>
            <person name="McMillan D."/>
            <person name="Attenborough R."/>
            <person name="Rens W."/>
            <person name="Ferguson-Smith M."/>
            <person name="Lefevre C.M."/>
            <person name="Sharp J.A."/>
            <person name="Nicholas K.R."/>
            <person name="Ray D.A."/>
            <person name="Kube M."/>
            <person name="Reinhardt R."/>
            <person name="Pringle T.H."/>
            <person name="Taylor J."/>
            <person name="Jones R.C."/>
            <person name="Nixon B."/>
            <person name="Dacheux J.L."/>
            <person name="Niwa H."/>
            <person name="Sekita Y."/>
            <person name="Huang X."/>
            <person name="Stark A."/>
            <person name="Kheradpour P."/>
            <person name="Kellis M."/>
            <person name="Flicek P."/>
            <person name="Chen Y."/>
            <person name="Webber C."/>
            <person name="Hardison R."/>
            <person name="Nelson J."/>
            <person name="Hallsworth-Pepin K."/>
            <person name="Delehaunty K."/>
            <person name="Markovic C."/>
            <person name="Minx P."/>
            <person name="Feng Y."/>
            <person name="Kremitzki C."/>
            <person name="Mitreva M."/>
            <person name="Glasscock J."/>
            <person name="Wylie T."/>
            <person name="Wohldmann P."/>
            <person name="Thiru P."/>
            <person name="Nhan M.N."/>
            <person name="Pohl C.S."/>
            <person name="Smith S.M."/>
            <person name="Hou S."/>
            <person name="Nefedov M."/>
            <person name="de Jong P.J."/>
            <person name="Renfree M.B."/>
            <person name="Mardis E.R."/>
            <person name="Wilson R.K."/>
        </authorList>
    </citation>
    <scope>NUCLEOTIDE SEQUENCE [LARGE SCALE GENOMIC DNA]</scope>
    <source>
        <strain evidence="13 14">Glennie</strain>
    </source>
</reference>
<reference evidence="13" key="2">
    <citation type="submission" date="2025-08" db="UniProtKB">
        <authorList>
            <consortium name="Ensembl"/>
        </authorList>
    </citation>
    <scope>IDENTIFICATION</scope>
    <source>
        <strain evidence="13">Glennie</strain>
    </source>
</reference>
<dbReference type="Ensembl" id="ENSOANT00000065618.1">
    <property type="protein sequence ID" value="ENSOANP00000040827.1"/>
    <property type="gene ID" value="ENSOANG00000015413.2"/>
</dbReference>
<feature type="compositionally biased region" description="Basic and acidic residues" evidence="11">
    <location>
        <begin position="378"/>
        <end position="400"/>
    </location>
</feature>